<accession>A0A066W3C6</accession>
<dbReference type="InParanoid" id="A0A066W3C6"/>
<feature type="region of interest" description="Disordered" evidence="9">
    <location>
        <begin position="55"/>
        <end position="81"/>
    </location>
</feature>
<dbReference type="Gene3D" id="1.10.8.60">
    <property type="match status" value="1"/>
</dbReference>
<evidence type="ECO:0000313" key="11">
    <source>
        <dbReference type="EMBL" id="KDN45594.1"/>
    </source>
</evidence>
<dbReference type="OrthoDB" id="2195431at2759"/>
<organism evidence="11 12">
    <name type="scientific">Tilletiaria anomala (strain ATCC 24038 / CBS 436.72 / UBC 951)</name>
    <dbReference type="NCBI Taxonomy" id="1037660"/>
    <lineage>
        <taxon>Eukaryota</taxon>
        <taxon>Fungi</taxon>
        <taxon>Dikarya</taxon>
        <taxon>Basidiomycota</taxon>
        <taxon>Ustilaginomycotina</taxon>
        <taxon>Exobasidiomycetes</taxon>
        <taxon>Georgefischeriales</taxon>
        <taxon>Tilletiariaceae</taxon>
        <taxon>Tilletiaria</taxon>
    </lineage>
</organism>
<sequence>MRYGNDRAELLARPIHQMIDSIRMEQGMAAAIRESNVSVERSRRGWDIDVDTDADAADRVLSDQARETEDRSQPAESDREQMWVDKYRPRKFPELLGDERVHREVMGWIKEWDQCVFKRRPSKKRLRNSYYPNKYGGGDKPMHGHGPSAPGDGEQFTYRDAYGRPQEKILLVSGPPGLGKTTLAHVIAQQAGYGVFEMNASDARNAGAVEDQIKMALESASLKDARPTLVVIDEIDGATGGGGGTEDGDRSKGAGGGGFIRALIKLVQNGMSSGKGKGKGKGKKGRAKPLLRPIICICNDLYATSLRPLRPLAKLVRLQKPPTALLVNRLRQVCEKEALQADTRSLTLLAELTGGDIRSCLNALQFAKTKSNSLAEVDVRSAALDIKDGSSSVQRVWSVMLKVPDPKQRARGGAPKDAFEATQVIVHEAQLCAEYDKIAQGCFELYPLLTRLKDDGWHRYHKIHDWLHFGNCINESVYTLGTFELMGYAPWTFVPWHFLFASTHNLTPEYPKADYEAYLRKTAFQDIVGTLHAALPPSTRGQFNSTSLVTELGPMLMRILSPNLRLVNAQVVKPEERKIVEALVRIMVSLDLRFVQSRTEDGQLVYKIEPPLDAFIEYEESSVMTTVPKPAPAAAGTANKFGIRQMLAKEVEAALVRLKSGGTIEKGGDEESRSASGAMAAYRKPSSTLSVASLSKSALKDEPKPEKLAIDFFGRPVVKKPSLKLGNAPLPLLLGSRAALAAAAATAGDKGDALRNAAGKQTEDEGDNGEEETKETKRLKVFYRYHEGYSNAVRRPVKLCELL</sequence>
<dbReference type="GeneID" id="25261376"/>
<name>A0A066W3C6_TILAU</name>
<comment type="similarity">
    <text evidence="8">Belongs to the activator 1 small subunits family. CTF18 subfamily.</text>
</comment>
<dbReference type="RefSeq" id="XP_013243233.1">
    <property type="nucleotide sequence ID" value="XM_013387779.1"/>
</dbReference>
<comment type="caution">
    <text evidence="11">The sequence shown here is derived from an EMBL/GenBank/DDBJ whole genome shotgun (WGS) entry which is preliminary data.</text>
</comment>
<dbReference type="PANTHER" id="PTHR46765:SF1">
    <property type="entry name" value="P-LOOP CONTAINING NUCLEOSIDE TRIPHOSPHATE HYDROLASES SUPERFAMILY PROTEIN"/>
    <property type="match status" value="1"/>
</dbReference>
<dbReference type="InterPro" id="IPR047854">
    <property type="entry name" value="RFC_lid"/>
</dbReference>
<dbReference type="GO" id="GO:0005634">
    <property type="term" value="C:nucleus"/>
    <property type="evidence" value="ECO:0007669"/>
    <property type="project" value="UniProtKB-SubCell"/>
</dbReference>
<keyword evidence="11" id="KW-0378">Hydrolase</keyword>
<dbReference type="InterPro" id="IPR003959">
    <property type="entry name" value="ATPase_AAA_core"/>
</dbReference>
<dbReference type="Pfam" id="PF00004">
    <property type="entry name" value="AAA"/>
    <property type="match status" value="1"/>
</dbReference>
<dbReference type="HOGENOM" id="CLU_004894_3_2_1"/>
<dbReference type="PANTHER" id="PTHR46765">
    <property type="entry name" value="P-LOOP CONTAINING NUCLEOSIDE TRIPHOSPHATE HYDROLASES SUPERFAMILY PROTEIN"/>
    <property type="match status" value="1"/>
</dbReference>
<keyword evidence="7" id="KW-0131">Cell cycle</keyword>
<dbReference type="FunCoup" id="A0A066W3C6">
    <property type="interactions" value="489"/>
</dbReference>
<dbReference type="InterPro" id="IPR027417">
    <property type="entry name" value="P-loop_NTPase"/>
</dbReference>
<keyword evidence="5" id="KW-0238">DNA-binding</keyword>
<keyword evidence="6" id="KW-0539">Nucleus</keyword>
<feature type="domain" description="AAA+ ATPase" evidence="10">
    <location>
        <begin position="166"/>
        <end position="322"/>
    </location>
</feature>
<comment type="subcellular location">
    <subcellularLocation>
        <location evidence="1">Nucleus</location>
    </subcellularLocation>
</comment>
<dbReference type="OMA" id="RWLKGWE"/>
<keyword evidence="12" id="KW-1185">Reference proteome</keyword>
<dbReference type="InterPro" id="IPR003593">
    <property type="entry name" value="AAA+_ATPase"/>
</dbReference>
<evidence type="ECO:0000313" key="12">
    <source>
        <dbReference type="Proteomes" id="UP000027361"/>
    </source>
</evidence>
<dbReference type="SUPFAM" id="SSF52540">
    <property type="entry name" value="P-loop containing nucleoside triphosphate hydrolases"/>
    <property type="match status" value="1"/>
</dbReference>
<feature type="compositionally biased region" description="Acidic residues" evidence="9">
    <location>
        <begin position="764"/>
        <end position="773"/>
    </location>
</feature>
<dbReference type="InterPro" id="IPR053016">
    <property type="entry name" value="CTF18-RFC_complex"/>
</dbReference>
<evidence type="ECO:0000256" key="9">
    <source>
        <dbReference type="SAM" id="MobiDB-lite"/>
    </source>
</evidence>
<dbReference type="Gene3D" id="3.40.50.300">
    <property type="entry name" value="P-loop containing nucleotide triphosphate hydrolases"/>
    <property type="match status" value="1"/>
</dbReference>
<evidence type="ECO:0000256" key="6">
    <source>
        <dbReference type="ARBA" id="ARBA00023242"/>
    </source>
</evidence>
<dbReference type="SMART" id="SM00382">
    <property type="entry name" value="AAA"/>
    <property type="match status" value="1"/>
</dbReference>
<dbReference type="Proteomes" id="UP000027361">
    <property type="component" value="Unassembled WGS sequence"/>
</dbReference>
<dbReference type="GO" id="GO:0006260">
    <property type="term" value="P:DNA replication"/>
    <property type="evidence" value="ECO:0007669"/>
    <property type="project" value="UniProtKB-KW"/>
</dbReference>
<evidence type="ECO:0000256" key="3">
    <source>
        <dbReference type="ARBA" id="ARBA00022741"/>
    </source>
</evidence>
<dbReference type="AlphaFoldDB" id="A0A066W3C6"/>
<evidence type="ECO:0000256" key="4">
    <source>
        <dbReference type="ARBA" id="ARBA00022840"/>
    </source>
</evidence>
<evidence type="ECO:0000259" key="10">
    <source>
        <dbReference type="SMART" id="SM00382"/>
    </source>
</evidence>
<protein>
    <submittedName>
        <fullName evidence="11">p-loop containing nucleoside triphosphate hydrolase protein</fullName>
    </submittedName>
</protein>
<dbReference type="EMBL" id="JMSN01000041">
    <property type="protein sequence ID" value="KDN45594.1"/>
    <property type="molecule type" value="Genomic_DNA"/>
</dbReference>
<dbReference type="GO" id="GO:0016887">
    <property type="term" value="F:ATP hydrolysis activity"/>
    <property type="evidence" value="ECO:0007669"/>
    <property type="project" value="InterPro"/>
</dbReference>
<evidence type="ECO:0000256" key="1">
    <source>
        <dbReference type="ARBA" id="ARBA00004123"/>
    </source>
</evidence>
<dbReference type="CDD" id="cd18140">
    <property type="entry name" value="HLD_clamp_RFC"/>
    <property type="match status" value="1"/>
</dbReference>
<keyword evidence="2" id="KW-0235">DNA replication</keyword>
<reference evidence="11 12" key="1">
    <citation type="submission" date="2014-05" db="EMBL/GenBank/DDBJ databases">
        <title>Draft genome sequence of a rare smut relative, Tilletiaria anomala UBC 951.</title>
        <authorList>
            <consortium name="DOE Joint Genome Institute"/>
            <person name="Toome M."/>
            <person name="Kuo A."/>
            <person name="Henrissat B."/>
            <person name="Lipzen A."/>
            <person name="Tritt A."/>
            <person name="Yoshinaga Y."/>
            <person name="Zane M."/>
            <person name="Barry K."/>
            <person name="Grigoriev I.V."/>
            <person name="Spatafora J.W."/>
            <person name="Aimea M.C."/>
        </authorList>
    </citation>
    <scope>NUCLEOTIDE SEQUENCE [LARGE SCALE GENOMIC DNA]</scope>
    <source>
        <strain evidence="11 12">UBC 951</strain>
    </source>
</reference>
<proteinExistence type="inferred from homology"/>
<dbReference type="STRING" id="1037660.A0A066W3C6"/>
<evidence type="ECO:0000256" key="2">
    <source>
        <dbReference type="ARBA" id="ARBA00022705"/>
    </source>
</evidence>
<keyword evidence="3" id="KW-0547">Nucleotide-binding</keyword>
<evidence type="ECO:0000256" key="5">
    <source>
        <dbReference type="ARBA" id="ARBA00023125"/>
    </source>
</evidence>
<evidence type="ECO:0000256" key="8">
    <source>
        <dbReference type="ARBA" id="ARBA00043975"/>
    </source>
</evidence>
<dbReference type="GO" id="GO:0005524">
    <property type="term" value="F:ATP binding"/>
    <property type="evidence" value="ECO:0007669"/>
    <property type="project" value="UniProtKB-KW"/>
</dbReference>
<keyword evidence="4" id="KW-0067">ATP-binding</keyword>
<dbReference type="GO" id="GO:0003677">
    <property type="term" value="F:DNA binding"/>
    <property type="evidence" value="ECO:0007669"/>
    <property type="project" value="UniProtKB-KW"/>
</dbReference>
<dbReference type="CDD" id="cd00009">
    <property type="entry name" value="AAA"/>
    <property type="match status" value="1"/>
</dbReference>
<gene>
    <name evidence="11" type="ORF">K437DRAFT_120566</name>
</gene>
<feature type="region of interest" description="Disordered" evidence="9">
    <location>
        <begin position="751"/>
        <end position="776"/>
    </location>
</feature>
<evidence type="ECO:0000256" key="7">
    <source>
        <dbReference type="ARBA" id="ARBA00023306"/>
    </source>
</evidence>
<feature type="compositionally biased region" description="Basic and acidic residues" evidence="9">
    <location>
        <begin position="56"/>
        <end position="81"/>
    </location>
</feature>